<keyword evidence="5 9" id="KW-0548">Nucleotidyltransferase</keyword>
<dbReference type="InterPro" id="IPR011773">
    <property type="entry name" value="DNA-dir_RpoA"/>
</dbReference>
<gene>
    <name evidence="9" type="ORF">MNBD_DELTA03-544</name>
</gene>
<proteinExistence type="inferred from homology"/>
<accession>A0A3B0UX06</accession>
<name>A0A3B0UX06_9ZZZZ</name>
<dbReference type="Gene3D" id="3.30.1360.10">
    <property type="entry name" value="RNA polymerase, RBP11-like subunit"/>
    <property type="match status" value="1"/>
</dbReference>
<dbReference type="SUPFAM" id="SSF47789">
    <property type="entry name" value="C-terminal domain of RNA polymerase alpha subunit"/>
    <property type="match status" value="1"/>
</dbReference>
<dbReference type="AlphaFoldDB" id="A0A3B0UX06"/>
<evidence type="ECO:0000256" key="6">
    <source>
        <dbReference type="ARBA" id="ARBA00023163"/>
    </source>
</evidence>
<evidence type="ECO:0000256" key="5">
    <source>
        <dbReference type="ARBA" id="ARBA00022695"/>
    </source>
</evidence>
<dbReference type="InterPro" id="IPR011263">
    <property type="entry name" value="DNA-dir_RNA_pol_RpoA/D/Rpb3"/>
</dbReference>
<dbReference type="GO" id="GO:0000428">
    <property type="term" value="C:DNA-directed RNA polymerase complex"/>
    <property type="evidence" value="ECO:0007669"/>
    <property type="project" value="UniProtKB-KW"/>
</dbReference>
<dbReference type="Pfam" id="PF01000">
    <property type="entry name" value="RNA_pol_A_bac"/>
    <property type="match status" value="1"/>
</dbReference>
<dbReference type="HAMAP" id="MF_00059">
    <property type="entry name" value="RNApol_bact_RpoA"/>
    <property type="match status" value="1"/>
</dbReference>
<comment type="similarity">
    <text evidence="1">Belongs to the RNA polymerase alpha chain family.</text>
</comment>
<dbReference type="GO" id="GO:0003899">
    <property type="term" value="F:DNA-directed RNA polymerase activity"/>
    <property type="evidence" value="ECO:0007669"/>
    <property type="project" value="UniProtKB-EC"/>
</dbReference>
<dbReference type="FunFam" id="2.170.120.12:FF:000001">
    <property type="entry name" value="DNA-directed RNA polymerase subunit alpha"/>
    <property type="match status" value="1"/>
</dbReference>
<dbReference type="SUPFAM" id="SSF56553">
    <property type="entry name" value="Insert subdomain of RNA polymerase alpha subunit"/>
    <property type="match status" value="1"/>
</dbReference>
<dbReference type="SMART" id="SM00662">
    <property type="entry name" value="RPOLD"/>
    <property type="match status" value="1"/>
</dbReference>
<keyword evidence="6" id="KW-0804">Transcription</keyword>
<sequence length="350" mass="39336">MTETENNIQLDSDPFYRNWTELILPERLELDPATHTERYGKFSCQPLERGFATTVGNSLRRVMLSSIQGAAITSVKIEGAEHEYAILSGILEDVTEIILNLKEVRLHLKSSEPTVIKIEKTESGPVTAADIISPDGRVEVMNPEQHICTITGEDGRFVAEFQVRWGKGYSPSENNKTEDMPVDAFPIDAIFSPIQKVKIIVTQARVGQRTDYDKLAMEIHTDGSITPENALAYAAKIMKAQMQIFINFDEDNVEPEAELVEDTSNIPSNENLFRSVEDLELSVRSANCLRNAELNYIGELVQKTEAEMLKTKNFGRKSLNEIKKLLAEMQLTLGMKLEGWEPPQDDSTEN</sequence>
<evidence type="ECO:0000259" key="8">
    <source>
        <dbReference type="SMART" id="SM00662"/>
    </source>
</evidence>
<evidence type="ECO:0000256" key="1">
    <source>
        <dbReference type="ARBA" id="ARBA00007123"/>
    </source>
</evidence>
<dbReference type="InterPro" id="IPR036603">
    <property type="entry name" value="RBP11-like"/>
</dbReference>
<dbReference type="Gene3D" id="2.170.120.12">
    <property type="entry name" value="DNA-directed RNA polymerase, insert domain"/>
    <property type="match status" value="1"/>
</dbReference>
<dbReference type="Pfam" id="PF03118">
    <property type="entry name" value="RNA_pol_A_CTD"/>
    <property type="match status" value="1"/>
</dbReference>
<evidence type="ECO:0000256" key="7">
    <source>
        <dbReference type="ARBA" id="ARBA00048552"/>
    </source>
</evidence>
<dbReference type="InterPro" id="IPR036643">
    <property type="entry name" value="RNApol_insert_sf"/>
</dbReference>
<dbReference type="GO" id="GO:0046983">
    <property type="term" value="F:protein dimerization activity"/>
    <property type="evidence" value="ECO:0007669"/>
    <property type="project" value="InterPro"/>
</dbReference>
<dbReference type="InterPro" id="IPR011262">
    <property type="entry name" value="DNA-dir_RNA_pol_insert"/>
</dbReference>
<dbReference type="InterPro" id="IPR011260">
    <property type="entry name" value="RNAP_asu_C"/>
</dbReference>
<evidence type="ECO:0000256" key="4">
    <source>
        <dbReference type="ARBA" id="ARBA00022679"/>
    </source>
</evidence>
<evidence type="ECO:0000256" key="2">
    <source>
        <dbReference type="ARBA" id="ARBA00012418"/>
    </source>
</evidence>
<dbReference type="Pfam" id="PF01193">
    <property type="entry name" value="RNA_pol_L"/>
    <property type="match status" value="1"/>
</dbReference>
<dbReference type="GO" id="GO:0006351">
    <property type="term" value="P:DNA-templated transcription"/>
    <property type="evidence" value="ECO:0007669"/>
    <property type="project" value="InterPro"/>
</dbReference>
<dbReference type="EMBL" id="UOEX01000010">
    <property type="protein sequence ID" value="VAW32703.1"/>
    <property type="molecule type" value="Genomic_DNA"/>
</dbReference>
<dbReference type="GO" id="GO:0003677">
    <property type="term" value="F:DNA binding"/>
    <property type="evidence" value="ECO:0007669"/>
    <property type="project" value="InterPro"/>
</dbReference>
<dbReference type="GO" id="GO:0005737">
    <property type="term" value="C:cytoplasm"/>
    <property type="evidence" value="ECO:0007669"/>
    <property type="project" value="UniProtKB-ARBA"/>
</dbReference>
<reference evidence="9" key="1">
    <citation type="submission" date="2018-06" db="EMBL/GenBank/DDBJ databases">
        <authorList>
            <person name="Zhirakovskaya E."/>
        </authorList>
    </citation>
    <scope>NUCLEOTIDE SEQUENCE</scope>
</reference>
<evidence type="ECO:0000256" key="3">
    <source>
        <dbReference type="ARBA" id="ARBA00022478"/>
    </source>
</evidence>
<dbReference type="NCBIfam" id="TIGR02027">
    <property type="entry name" value="rpoA"/>
    <property type="match status" value="1"/>
</dbReference>
<dbReference type="FunFam" id="1.10.150.20:FF:000001">
    <property type="entry name" value="DNA-directed RNA polymerase subunit alpha"/>
    <property type="match status" value="1"/>
</dbReference>
<keyword evidence="3 9" id="KW-0240">DNA-directed RNA polymerase</keyword>
<evidence type="ECO:0000313" key="9">
    <source>
        <dbReference type="EMBL" id="VAW32703.1"/>
    </source>
</evidence>
<protein>
    <recommendedName>
        <fullName evidence="2">DNA-directed RNA polymerase</fullName>
        <ecNumber evidence="2">2.7.7.6</ecNumber>
    </recommendedName>
</protein>
<dbReference type="SUPFAM" id="SSF55257">
    <property type="entry name" value="RBP11-like subunits of RNA polymerase"/>
    <property type="match status" value="1"/>
</dbReference>
<dbReference type="CDD" id="cd06928">
    <property type="entry name" value="RNAP_alpha_NTD"/>
    <property type="match status" value="1"/>
</dbReference>
<dbReference type="Gene3D" id="1.10.150.20">
    <property type="entry name" value="5' to 3' exonuclease, C-terminal subdomain"/>
    <property type="match status" value="1"/>
</dbReference>
<keyword evidence="4 9" id="KW-0808">Transferase</keyword>
<dbReference type="EC" id="2.7.7.6" evidence="2"/>
<dbReference type="NCBIfam" id="NF003513">
    <property type="entry name" value="PRK05182.1-2"/>
    <property type="match status" value="1"/>
</dbReference>
<dbReference type="NCBIfam" id="NF003519">
    <property type="entry name" value="PRK05182.2-5"/>
    <property type="match status" value="1"/>
</dbReference>
<feature type="domain" description="DNA-directed RNA polymerase RpoA/D/Rpb3-type" evidence="8">
    <location>
        <begin position="39"/>
        <end position="248"/>
    </location>
</feature>
<organism evidence="9">
    <name type="scientific">hydrothermal vent metagenome</name>
    <dbReference type="NCBI Taxonomy" id="652676"/>
    <lineage>
        <taxon>unclassified sequences</taxon>
        <taxon>metagenomes</taxon>
        <taxon>ecological metagenomes</taxon>
    </lineage>
</organism>
<comment type="catalytic activity">
    <reaction evidence="7">
        <text>RNA(n) + a ribonucleoside 5'-triphosphate = RNA(n+1) + diphosphate</text>
        <dbReference type="Rhea" id="RHEA:21248"/>
        <dbReference type="Rhea" id="RHEA-COMP:14527"/>
        <dbReference type="Rhea" id="RHEA-COMP:17342"/>
        <dbReference type="ChEBI" id="CHEBI:33019"/>
        <dbReference type="ChEBI" id="CHEBI:61557"/>
        <dbReference type="ChEBI" id="CHEBI:140395"/>
        <dbReference type="EC" id="2.7.7.6"/>
    </reaction>
</comment>